<dbReference type="InterPro" id="IPR000866">
    <property type="entry name" value="AhpC/TSA"/>
</dbReference>
<evidence type="ECO:0000313" key="15">
    <source>
        <dbReference type="EMBL" id="MDY5139702.1"/>
    </source>
</evidence>
<dbReference type="SUPFAM" id="SSF52833">
    <property type="entry name" value="Thioredoxin-like"/>
    <property type="match status" value="1"/>
</dbReference>
<evidence type="ECO:0000256" key="5">
    <source>
        <dbReference type="ARBA" id="ARBA00022862"/>
    </source>
</evidence>
<dbReference type="CDD" id="cd03017">
    <property type="entry name" value="PRX_BCP"/>
    <property type="match status" value="1"/>
</dbReference>
<protein>
    <recommendedName>
        <fullName evidence="3">thioredoxin-dependent peroxiredoxin</fullName>
        <ecNumber evidence="3">1.11.1.24</ecNumber>
    </recommendedName>
    <alternativeName>
        <fullName evidence="11">Bacterioferritin comigratory protein</fullName>
    </alternativeName>
    <alternativeName>
        <fullName evidence="9">Thioredoxin peroxidase</fullName>
    </alternativeName>
</protein>
<evidence type="ECO:0000256" key="1">
    <source>
        <dbReference type="ARBA" id="ARBA00003330"/>
    </source>
</evidence>
<dbReference type="FunFam" id="3.40.30.10:FF:000007">
    <property type="entry name" value="Thioredoxin-dependent thiol peroxidase"/>
    <property type="match status" value="1"/>
</dbReference>
<evidence type="ECO:0000256" key="13">
    <source>
        <dbReference type="PIRSR" id="PIRSR000239-1"/>
    </source>
</evidence>
<keyword evidence="4 15" id="KW-0575">Peroxidase</keyword>
<gene>
    <name evidence="15" type="primary">bcp</name>
    <name evidence="15" type="ORF">R6G74_00015</name>
</gene>
<dbReference type="GO" id="GO:0045454">
    <property type="term" value="P:cell redox homeostasis"/>
    <property type="evidence" value="ECO:0007669"/>
    <property type="project" value="TreeGrafter"/>
</dbReference>
<comment type="similarity">
    <text evidence="10">Belongs to the peroxiredoxin family. BCP/PrxQ subfamily.</text>
</comment>
<dbReference type="GO" id="GO:0005737">
    <property type="term" value="C:cytoplasm"/>
    <property type="evidence" value="ECO:0007669"/>
    <property type="project" value="TreeGrafter"/>
</dbReference>
<evidence type="ECO:0000256" key="9">
    <source>
        <dbReference type="ARBA" id="ARBA00032824"/>
    </source>
</evidence>
<dbReference type="GO" id="GO:0008379">
    <property type="term" value="F:thioredoxin peroxidase activity"/>
    <property type="evidence" value="ECO:0007669"/>
    <property type="project" value="TreeGrafter"/>
</dbReference>
<dbReference type="NCBIfam" id="NF006960">
    <property type="entry name" value="PRK09437.1"/>
    <property type="match status" value="1"/>
</dbReference>
<evidence type="ECO:0000259" key="14">
    <source>
        <dbReference type="PROSITE" id="PS51352"/>
    </source>
</evidence>
<accession>A0AAW9HJT1</accession>
<evidence type="ECO:0000256" key="8">
    <source>
        <dbReference type="ARBA" id="ARBA00023284"/>
    </source>
</evidence>
<keyword evidence="5" id="KW-0049">Antioxidant</keyword>
<reference evidence="15" key="1">
    <citation type="submission" date="2023-10" db="EMBL/GenBank/DDBJ databases">
        <title>Whole Genome based description of the genera Actinobaculum and Actinotignum reveals a complex phylogenetic relationship within the species included in the genus Actinotignum.</title>
        <authorList>
            <person name="Jensen C.S."/>
            <person name="Dargis R."/>
            <person name="Kemp M."/>
            <person name="Christensen J.J."/>
        </authorList>
    </citation>
    <scope>NUCLEOTIDE SEQUENCE</scope>
    <source>
        <strain evidence="15">SLA_B245</strain>
    </source>
</reference>
<keyword evidence="6 15" id="KW-0560">Oxidoreductase</keyword>
<comment type="function">
    <text evidence="1">Thiol-specific peroxidase that catalyzes the reduction of hydrogen peroxide and organic hydroperoxides to water and alcohols, respectively. Plays a role in cell protection against oxidative stress by detoxifying peroxides and as sensor of hydrogen peroxide-mediated signaling events.</text>
</comment>
<dbReference type="InterPro" id="IPR024706">
    <property type="entry name" value="Peroxiredoxin_AhpC-typ"/>
</dbReference>
<dbReference type="RefSeq" id="WP_101595086.1">
    <property type="nucleotide sequence ID" value="NZ_CAUPFC010000002.1"/>
</dbReference>
<organism evidence="15 16">
    <name type="scientific">Actinotignum timonense</name>
    <dbReference type="NCBI Taxonomy" id="1870995"/>
    <lineage>
        <taxon>Bacteria</taxon>
        <taxon>Bacillati</taxon>
        <taxon>Actinomycetota</taxon>
        <taxon>Actinomycetes</taxon>
        <taxon>Actinomycetales</taxon>
        <taxon>Actinomycetaceae</taxon>
        <taxon>Actinotignum</taxon>
    </lineage>
</organism>
<name>A0AAW9HJT1_9ACTO</name>
<dbReference type="Gene3D" id="3.40.30.10">
    <property type="entry name" value="Glutaredoxin"/>
    <property type="match status" value="1"/>
</dbReference>
<keyword evidence="8" id="KW-0676">Redox-active center</keyword>
<evidence type="ECO:0000256" key="2">
    <source>
        <dbReference type="ARBA" id="ARBA00011245"/>
    </source>
</evidence>
<evidence type="ECO:0000256" key="3">
    <source>
        <dbReference type="ARBA" id="ARBA00013017"/>
    </source>
</evidence>
<dbReference type="GeneID" id="92814024"/>
<dbReference type="AlphaFoldDB" id="A0AAW9HJT1"/>
<dbReference type="InterPro" id="IPR050924">
    <property type="entry name" value="Peroxiredoxin_BCP/PrxQ"/>
</dbReference>
<dbReference type="PIRSF" id="PIRSF000239">
    <property type="entry name" value="AHPC"/>
    <property type="match status" value="1"/>
</dbReference>
<evidence type="ECO:0000256" key="6">
    <source>
        <dbReference type="ARBA" id="ARBA00023002"/>
    </source>
</evidence>
<dbReference type="Pfam" id="PF00578">
    <property type="entry name" value="AhpC-TSA"/>
    <property type="match status" value="1"/>
</dbReference>
<dbReference type="PANTHER" id="PTHR42801:SF4">
    <property type="entry name" value="AHPC_TSA FAMILY PROTEIN"/>
    <property type="match status" value="1"/>
</dbReference>
<keyword evidence="7" id="KW-1015">Disulfide bond</keyword>
<evidence type="ECO:0000256" key="4">
    <source>
        <dbReference type="ARBA" id="ARBA00022559"/>
    </source>
</evidence>
<dbReference type="PROSITE" id="PS51352">
    <property type="entry name" value="THIOREDOXIN_2"/>
    <property type="match status" value="1"/>
</dbReference>
<feature type="domain" description="Thioredoxin" evidence="14">
    <location>
        <begin position="2"/>
        <end position="156"/>
    </location>
</feature>
<evidence type="ECO:0000256" key="7">
    <source>
        <dbReference type="ARBA" id="ARBA00023157"/>
    </source>
</evidence>
<comment type="catalytic activity">
    <reaction evidence="12">
        <text>a hydroperoxide + [thioredoxin]-dithiol = an alcohol + [thioredoxin]-disulfide + H2O</text>
        <dbReference type="Rhea" id="RHEA:62620"/>
        <dbReference type="Rhea" id="RHEA-COMP:10698"/>
        <dbReference type="Rhea" id="RHEA-COMP:10700"/>
        <dbReference type="ChEBI" id="CHEBI:15377"/>
        <dbReference type="ChEBI" id="CHEBI:29950"/>
        <dbReference type="ChEBI" id="CHEBI:30879"/>
        <dbReference type="ChEBI" id="CHEBI:35924"/>
        <dbReference type="ChEBI" id="CHEBI:50058"/>
        <dbReference type="EC" id="1.11.1.24"/>
    </reaction>
</comment>
<comment type="subunit">
    <text evidence="2">Monomer.</text>
</comment>
<dbReference type="PANTHER" id="PTHR42801">
    <property type="entry name" value="THIOREDOXIN-DEPENDENT PEROXIDE REDUCTASE"/>
    <property type="match status" value="1"/>
</dbReference>
<dbReference type="Proteomes" id="UP001288320">
    <property type="component" value="Unassembled WGS sequence"/>
</dbReference>
<dbReference type="GO" id="GO:0034599">
    <property type="term" value="P:cellular response to oxidative stress"/>
    <property type="evidence" value="ECO:0007669"/>
    <property type="project" value="TreeGrafter"/>
</dbReference>
<dbReference type="InterPro" id="IPR036249">
    <property type="entry name" value="Thioredoxin-like_sf"/>
</dbReference>
<dbReference type="EC" id="1.11.1.24" evidence="3"/>
<comment type="caution">
    <text evidence="15">The sequence shown here is derived from an EMBL/GenBank/DDBJ whole genome shotgun (WGS) entry which is preliminary data.</text>
</comment>
<proteinExistence type="inferred from homology"/>
<sequence length="156" mass="16944">MLNSGDRAPDFTLDSTAGTFRLSEHLNDGTRGVIVYFYPKANTPGCTTEACDFRDNLNSLRSAGYAVVGVSPDSLTSLEKFREKQGLNFVLASDPDHAVASEWGAWGEKQNWGKTVTGMRRSTVVVNPDGTVAAAFYNVKATGHVARLRRDLGIDE</sequence>
<feature type="active site" description="Cysteine sulfenic acid (-SOH) intermediate; for peroxidase activity" evidence="13">
    <location>
        <position position="46"/>
    </location>
</feature>
<evidence type="ECO:0000256" key="11">
    <source>
        <dbReference type="ARBA" id="ARBA00041373"/>
    </source>
</evidence>
<evidence type="ECO:0000256" key="12">
    <source>
        <dbReference type="ARBA" id="ARBA00049091"/>
    </source>
</evidence>
<evidence type="ECO:0000256" key="10">
    <source>
        <dbReference type="ARBA" id="ARBA00038489"/>
    </source>
</evidence>
<dbReference type="EMBL" id="JAWNFV010000001">
    <property type="protein sequence ID" value="MDY5139702.1"/>
    <property type="molecule type" value="Genomic_DNA"/>
</dbReference>
<evidence type="ECO:0000313" key="16">
    <source>
        <dbReference type="Proteomes" id="UP001288320"/>
    </source>
</evidence>
<dbReference type="InterPro" id="IPR013766">
    <property type="entry name" value="Thioredoxin_domain"/>
</dbReference>